<dbReference type="Proteomes" id="UP000272025">
    <property type="component" value="Unassembled WGS sequence"/>
</dbReference>
<proteinExistence type="predicted"/>
<feature type="region of interest" description="Disordered" evidence="1">
    <location>
        <begin position="150"/>
        <end position="194"/>
    </location>
</feature>
<dbReference type="EMBL" id="ML119052">
    <property type="protein sequence ID" value="ROT40961.1"/>
    <property type="molecule type" value="Genomic_DNA"/>
</dbReference>
<gene>
    <name evidence="2" type="ORF">SODALDRAFT_108660</name>
</gene>
<dbReference type="GeneID" id="39575007"/>
<organism evidence="2 3">
    <name type="scientific">Sodiomyces alkalinus (strain CBS 110278 / VKM F-3762 / F11)</name>
    <name type="common">Alkaliphilic filamentous fungus</name>
    <dbReference type="NCBI Taxonomy" id="1314773"/>
    <lineage>
        <taxon>Eukaryota</taxon>
        <taxon>Fungi</taxon>
        <taxon>Dikarya</taxon>
        <taxon>Ascomycota</taxon>
        <taxon>Pezizomycotina</taxon>
        <taxon>Sordariomycetes</taxon>
        <taxon>Hypocreomycetidae</taxon>
        <taxon>Glomerellales</taxon>
        <taxon>Plectosphaerellaceae</taxon>
        <taxon>Sodiomyces</taxon>
    </lineage>
</organism>
<dbReference type="RefSeq" id="XP_028468767.1">
    <property type="nucleotide sequence ID" value="XM_028606529.1"/>
</dbReference>
<name>A0A3N2Q2G3_SODAK</name>
<keyword evidence="3" id="KW-1185">Reference proteome</keyword>
<accession>A0A3N2Q2G3</accession>
<evidence type="ECO:0000313" key="2">
    <source>
        <dbReference type="EMBL" id="ROT40961.1"/>
    </source>
</evidence>
<sequence length="209" mass="22442">MRRSEQKVQGDRSGLVVPPFVLPSSLGIANIYLNHWSFPFLPLGSVALPWSSCLVHNSPSRTLLSCHGMDAMTYDRAWNHCLCVLFPISADPTRLAPCPFCTASMPPLGPGVCSATEVGLVTLCDQPPELDHTSGPDHFSNGPGCMSDYGLGRINEVPQPRPPPTPPPHPRPGPRPPPPPDVPSPPGSPTYATRAICWTRPPGSFHAFS</sequence>
<dbReference type="AlphaFoldDB" id="A0A3N2Q2G3"/>
<feature type="compositionally biased region" description="Pro residues" evidence="1">
    <location>
        <begin position="159"/>
        <end position="188"/>
    </location>
</feature>
<protein>
    <submittedName>
        <fullName evidence="2">Uncharacterized protein</fullName>
    </submittedName>
</protein>
<evidence type="ECO:0000313" key="3">
    <source>
        <dbReference type="Proteomes" id="UP000272025"/>
    </source>
</evidence>
<reference evidence="2 3" key="1">
    <citation type="journal article" date="2018" name="Mol. Ecol.">
        <title>The obligate alkalophilic soda-lake fungus Sodiomyces alkalinus has shifted to a protein diet.</title>
        <authorList>
            <person name="Grum-Grzhimaylo A.A."/>
            <person name="Falkoski D.L."/>
            <person name="van den Heuvel J."/>
            <person name="Valero-Jimenez C.A."/>
            <person name="Min B."/>
            <person name="Choi I.G."/>
            <person name="Lipzen A."/>
            <person name="Daum C.G."/>
            <person name="Aanen D.K."/>
            <person name="Tsang A."/>
            <person name="Henrissat B."/>
            <person name="Bilanenko E.N."/>
            <person name="de Vries R.P."/>
            <person name="van Kan J.A.L."/>
            <person name="Grigoriev I.V."/>
            <person name="Debets A.J.M."/>
        </authorList>
    </citation>
    <scope>NUCLEOTIDE SEQUENCE [LARGE SCALE GENOMIC DNA]</scope>
    <source>
        <strain evidence="2 3">F11</strain>
    </source>
</reference>
<evidence type="ECO:0000256" key="1">
    <source>
        <dbReference type="SAM" id="MobiDB-lite"/>
    </source>
</evidence>